<evidence type="ECO:0000313" key="3">
    <source>
        <dbReference type="Proteomes" id="UP001311915"/>
    </source>
</evidence>
<dbReference type="Proteomes" id="UP001311915">
    <property type="component" value="Unassembled WGS sequence"/>
</dbReference>
<evidence type="ECO:0000313" key="2">
    <source>
        <dbReference type="EMBL" id="KAK4728252.1"/>
    </source>
</evidence>
<organism evidence="2 3">
    <name type="scientific">Solanum pinnatisectum</name>
    <name type="common">tansyleaf nightshade</name>
    <dbReference type="NCBI Taxonomy" id="50273"/>
    <lineage>
        <taxon>Eukaryota</taxon>
        <taxon>Viridiplantae</taxon>
        <taxon>Streptophyta</taxon>
        <taxon>Embryophyta</taxon>
        <taxon>Tracheophyta</taxon>
        <taxon>Spermatophyta</taxon>
        <taxon>Magnoliopsida</taxon>
        <taxon>eudicotyledons</taxon>
        <taxon>Gunneridae</taxon>
        <taxon>Pentapetalae</taxon>
        <taxon>asterids</taxon>
        <taxon>lamiids</taxon>
        <taxon>Solanales</taxon>
        <taxon>Solanaceae</taxon>
        <taxon>Solanoideae</taxon>
        <taxon>Solaneae</taxon>
        <taxon>Solanum</taxon>
    </lineage>
</organism>
<evidence type="ECO:0000256" key="1">
    <source>
        <dbReference type="SAM" id="MobiDB-lite"/>
    </source>
</evidence>
<accession>A0AAV9LSS3</accession>
<dbReference type="AlphaFoldDB" id="A0AAV9LSS3"/>
<gene>
    <name evidence="2" type="ORF">R3W88_021240</name>
</gene>
<comment type="caution">
    <text evidence="2">The sequence shown here is derived from an EMBL/GenBank/DDBJ whole genome shotgun (WGS) entry which is preliminary data.</text>
</comment>
<proteinExistence type="predicted"/>
<protein>
    <recommendedName>
        <fullName evidence="4">Ubiquitin-like protease family profile domain-containing protein</fullName>
    </recommendedName>
</protein>
<dbReference type="PANTHER" id="PTHR33022:SF21">
    <property type="entry name" value="UBIQUITIN-LIKE PROTEASE FAMILY PROFILE DOMAIN-CONTAINING PROTEIN"/>
    <property type="match status" value="1"/>
</dbReference>
<sequence length="84" mass="9693">MKRENIPQRVDDPVDCGLYTYSFAEYVCRGNMDISMLVFYSKNLCLRYETLLWDYGKRKIDTGAVSKNEDSGKGGQLIRKGKKD</sequence>
<dbReference type="PANTHER" id="PTHR33022">
    <property type="entry name" value="DUF1985 DOMAIN-CONTAINING PROTEIN"/>
    <property type="match status" value="1"/>
</dbReference>
<keyword evidence="3" id="KW-1185">Reference proteome</keyword>
<name>A0AAV9LSS3_9SOLN</name>
<feature type="region of interest" description="Disordered" evidence="1">
    <location>
        <begin position="64"/>
        <end position="84"/>
    </location>
</feature>
<evidence type="ECO:0008006" key="4">
    <source>
        <dbReference type="Google" id="ProtNLM"/>
    </source>
</evidence>
<dbReference type="EMBL" id="JAWPEI010000004">
    <property type="protein sequence ID" value="KAK4728252.1"/>
    <property type="molecule type" value="Genomic_DNA"/>
</dbReference>
<reference evidence="2 3" key="1">
    <citation type="submission" date="2023-10" db="EMBL/GenBank/DDBJ databases">
        <title>Genome-Wide Identification Analysis in wild type Solanum Pinnatisectum Reveals Some Genes Defensing Phytophthora Infestans.</title>
        <authorList>
            <person name="Sun C."/>
        </authorList>
    </citation>
    <scope>NUCLEOTIDE SEQUENCE [LARGE SCALE GENOMIC DNA]</scope>
    <source>
        <strain evidence="2">LQN</strain>
        <tissue evidence="2">Leaf</tissue>
    </source>
</reference>